<feature type="chain" id="PRO_5045241352" description="Secreted protein" evidence="2">
    <location>
        <begin position="20"/>
        <end position="57"/>
    </location>
</feature>
<protein>
    <recommendedName>
        <fullName evidence="5">Secreted protein</fullName>
    </recommendedName>
</protein>
<name>A0ABR3HSH8_LOXSC</name>
<keyword evidence="2" id="KW-0732">Signal</keyword>
<evidence type="ECO:0008006" key="5">
    <source>
        <dbReference type="Google" id="ProtNLM"/>
    </source>
</evidence>
<evidence type="ECO:0000313" key="4">
    <source>
        <dbReference type="Proteomes" id="UP001549920"/>
    </source>
</evidence>
<proteinExistence type="predicted"/>
<keyword evidence="4" id="KW-1185">Reference proteome</keyword>
<feature type="signal peptide" evidence="2">
    <location>
        <begin position="1"/>
        <end position="19"/>
    </location>
</feature>
<evidence type="ECO:0000256" key="2">
    <source>
        <dbReference type="SAM" id="SignalP"/>
    </source>
</evidence>
<organism evidence="3 4">
    <name type="scientific">Loxostege sticticalis</name>
    <name type="common">Beet webworm moth</name>
    <dbReference type="NCBI Taxonomy" id="481309"/>
    <lineage>
        <taxon>Eukaryota</taxon>
        <taxon>Metazoa</taxon>
        <taxon>Ecdysozoa</taxon>
        <taxon>Arthropoda</taxon>
        <taxon>Hexapoda</taxon>
        <taxon>Insecta</taxon>
        <taxon>Pterygota</taxon>
        <taxon>Neoptera</taxon>
        <taxon>Endopterygota</taxon>
        <taxon>Lepidoptera</taxon>
        <taxon>Glossata</taxon>
        <taxon>Ditrysia</taxon>
        <taxon>Pyraloidea</taxon>
        <taxon>Crambidae</taxon>
        <taxon>Pyraustinae</taxon>
        <taxon>Loxostege</taxon>
    </lineage>
</organism>
<comment type="caution">
    <text evidence="3">The sequence shown here is derived from an EMBL/GenBank/DDBJ whole genome shotgun (WGS) entry which is preliminary data.</text>
</comment>
<feature type="compositionally biased region" description="Polar residues" evidence="1">
    <location>
        <begin position="44"/>
        <end position="57"/>
    </location>
</feature>
<dbReference type="Proteomes" id="UP001549920">
    <property type="component" value="Unassembled WGS sequence"/>
</dbReference>
<sequence length="57" mass="6516">MRIGFVFYWCVFAFHLCKADDVERTEPKDSGRRPQWGPVVRSGSYMSDSAVTASNEQ</sequence>
<dbReference type="EMBL" id="JBEUOH010000014">
    <property type="protein sequence ID" value="KAL0879520.1"/>
    <property type="molecule type" value="Genomic_DNA"/>
</dbReference>
<feature type="region of interest" description="Disordered" evidence="1">
    <location>
        <begin position="23"/>
        <end position="57"/>
    </location>
</feature>
<evidence type="ECO:0000256" key="1">
    <source>
        <dbReference type="SAM" id="MobiDB-lite"/>
    </source>
</evidence>
<gene>
    <name evidence="3" type="ORF">ABMA27_003261</name>
</gene>
<evidence type="ECO:0000313" key="3">
    <source>
        <dbReference type="EMBL" id="KAL0879520.1"/>
    </source>
</evidence>
<reference evidence="3 4" key="1">
    <citation type="submission" date="2024-06" db="EMBL/GenBank/DDBJ databases">
        <title>A chromosome-level genome assembly of beet webworm, Loxostege sticticalis.</title>
        <authorList>
            <person name="Zhang Y."/>
        </authorList>
    </citation>
    <scope>NUCLEOTIDE SEQUENCE [LARGE SCALE GENOMIC DNA]</scope>
    <source>
        <strain evidence="3">AQ026</strain>
        <tissue evidence="3">Whole body</tissue>
    </source>
</reference>
<feature type="non-terminal residue" evidence="3">
    <location>
        <position position="57"/>
    </location>
</feature>
<accession>A0ABR3HSH8</accession>
<feature type="compositionally biased region" description="Basic and acidic residues" evidence="1">
    <location>
        <begin position="23"/>
        <end position="32"/>
    </location>
</feature>